<dbReference type="Proteomes" id="UP001497535">
    <property type="component" value="Unassembled WGS sequence"/>
</dbReference>
<reference evidence="1" key="1">
    <citation type="submission" date="2023-11" db="EMBL/GenBank/DDBJ databases">
        <authorList>
            <person name="Poullet M."/>
        </authorList>
    </citation>
    <scope>NUCLEOTIDE SEQUENCE</scope>
    <source>
        <strain evidence="1">E1834</strain>
    </source>
</reference>
<proteinExistence type="predicted"/>
<organism evidence="1 2">
    <name type="scientific">Meloidogyne enterolobii</name>
    <name type="common">Root-knot nematode worm</name>
    <name type="synonym">Meloidogyne mayaguensis</name>
    <dbReference type="NCBI Taxonomy" id="390850"/>
    <lineage>
        <taxon>Eukaryota</taxon>
        <taxon>Metazoa</taxon>
        <taxon>Ecdysozoa</taxon>
        <taxon>Nematoda</taxon>
        <taxon>Chromadorea</taxon>
        <taxon>Rhabditida</taxon>
        <taxon>Tylenchina</taxon>
        <taxon>Tylenchomorpha</taxon>
        <taxon>Tylenchoidea</taxon>
        <taxon>Meloidogynidae</taxon>
        <taxon>Meloidogyninae</taxon>
        <taxon>Meloidogyne</taxon>
    </lineage>
</organism>
<sequence>MPPDSALILLICTCLYFSSLFLFFFSIPYILIFFIAFIFILPYFSLPSFAWPFFFLFVSLHFIFISLFLINNTNNCPL</sequence>
<gene>
    <name evidence="1" type="ORF">MENTE1834_LOCUS14648</name>
</gene>
<comment type="caution">
    <text evidence="1">The sequence shown here is derived from an EMBL/GenBank/DDBJ whole genome shotgun (WGS) entry which is preliminary data.</text>
</comment>
<accession>A0ACB0YNL0</accession>
<name>A0ACB0YNL0_MELEN</name>
<evidence type="ECO:0000313" key="1">
    <source>
        <dbReference type="EMBL" id="CAK5055476.1"/>
    </source>
</evidence>
<protein>
    <submittedName>
        <fullName evidence="1">Uncharacterized protein</fullName>
    </submittedName>
</protein>
<keyword evidence="2" id="KW-1185">Reference proteome</keyword>
<evidence type="ECO:0000313" key="2">
    <source>
        <dbReference type="Proteomes" id="UP001497535"/>
    </source>
</evidence>
<dbReference type="EMBL" id="CAVMJV010000016">
    <property type="protein sequence ID" value="CAK5055476.1"/>
    <property type="molecule type" value="Genomic_DNA"/>
</dbReference>